<keyword evidence="3" id="KW-1185">Reference proteome</keyword>
<organism evidence="2 3">
    <name type="scientific">Diploptera punctata</name>
    <name type="common">Pacific beetle cockroach</name>
    <dbReference type="NCBI Taxonomy" id="6984"/>
    <lineage>
        <taxon>Eukaryota</taxon>
        <taxon>Metazoa</taxon>
        <taxon>Ecdysozoa</taxon>
        <taxon>Arthropoda</taxon>
        <taxon>Hexapoda</taxon>
        <taxon>Insecta</taxon>
        <taxon>Pterygota</taxon>
        <taxon>Neoptera</taxon>
        <taxon>Polyneoptera</taxon>
        <taxon>Dictyoptera</taxon>
        <taxon>Blattodea</taxon>
        <taxon>Blaberoidea</taxon>
        <taxon>Blaberidae</taxon>
        <taxon>Diplopterinae</taxon>
        <taxon>Diploptera</taxon>
    </lineage>
</organism>
<feature type="non-terminal residue" evidence="2">
    <location>
        <position position="1"/>
    </location>
</feature>
<sequence>ISCSGSSRLYNVIRIVYLLLHLKLHLTQAFSCRSMLLTIAFYIQEETLITLPFDNKNEAMNVVFNNSKWVTEFAAIHIAGI</sequence>
<keyword evidence="1" id="KW-0732">Signal</keyword>
<feature type="non-terminal residue" evidence="2">
    <location>
        <position position="81"/>
    </location>
</feature>
<accession>A0AAD7ZZ13</accession>
<reference evidence="2" key="1">
    <citation type="journal article" date="2023" name="IScience">
        <title>Live-bearing cockroach genome reveals convergent evolutionary mechanisms linked to viviparity in insects and beyond.</title>
        <authorList>
            <person name="Fouks B."/>
            <person name="Harrison M.C."/>
            <person name="Mikhailova A.A."/>
            <person name="Marchal E."/>
            <person name="English S."/>
            <person name="Carruthers M."/>
            <person name="Jennings E.C."/>
            <person name="Chiamaka E.L."/>
            <person name="Frigard R.A."/>
            <person name="Pippel M."/>
            <person name="Attardo G.M."/>
            <person name="Benoit J.B."/>
            <person name="Bornberg-Bauer E."/>
            <person name="Tobe S.S."/>
        </authorList>
    </citation>
    <scope>NUCLEOTIDE SEQUENCE</scope>
    <source>
        <strain evidence="2">Stay&amp;Tobe</strain>
    </source>
</reference>
<gene>
    <name evidence="2" type="ORF">L9F63_017409</name>
</gene>
<dbReference type="Proteomes" id="UP001233999">
    <property type="component" value="Unassembled WGS sequence"/>
</dbReference>
<comment type="caution">
    <text evidence="2">The sequence shown here is derived from an EMBL/GenBank/DDBJ whole genome shotgun (WGS) entry which is preliminary data.</text>
</comment>
<feature type="signal peptide" evidence="1">
    <location>
        <begin position="1"/>
        <end position="29"/>
    </location>
</feature>
<dbReference type="AlphaFoldDB" id="A0AAD7ZZ13"/>
<proteinExistence type="predicted"/>
<protein>
    <submittedName>
        <fullName evidence="2">Uncharacterized protein</fullName>
    </submittedName>
</protein>
<reference evidence="2" key="2">
    <citation type="submission" date="2023-05" db="EMBL/GenBank/DDBJ databases">
        <authorList>
            <person name="Fouks B."/>
        </authorList>
    </citation>
    <scope>NUCLEOTIDE SEQUENCE</scope>
    <source>
        <strain evidence="2">Stay&amp;Tobe</strain>
        <tissue evidence="2">Testes</tissue>
    </source>
</reference>
<evidence type="ECO:0000313" key="3">
    <source>
        <dbReference type="Proteomes" id="UP001233999"/>
    </source>
</evidence>
<evidence type="ECO:0000313" key="2">
    <source>
        <dbReference type="EMBL" id="KAJ9589389.1"/>
    </source>
</evidence>
<name>A0AAD7ZZ13_DIPPU</name>
<feature type="chain" id="PRO_5041909956" evidence="1">
    <location>
        <begin position="30"/>
        <end position="81"/>
    </location>
</feature>
<dbReference type="EMBL" id="JASPKZ010004945">
    <property type="protein sequence ID" value="KAJ9589389.1"/>
    <property type="molecule type" value="Genomic_DNA"/>
</dbReference>
<evidence type="ECO:0000256" key="1">
    <source>
        <dbReference type="SAM" id="SignalP"/>
    </source>
</evidence>